<dbReference type="InterPro" id="IPR003388">
    <property type="entry name" value="Reticulon"/>
</dbReference>
<name>T1GZL2_MEGSC</name>
<dbReference type="GO" id="GO:0030424">
    <property type="term" value="C:axon"/>
    <property type="evidence" value="ECO:0007669"/>
    <property type="project" value="TreeGrafter"/>
</dbReference>
<evidence type="ECO:0000256" key="4">
    <source>
        <dbReference type="ARBA" id="ARBA00022989"/>
    </source>
</evidence>
<dbReference type="Pfam" id="PF02453">
    <property type="entry name" value="Reticulon"/>
    <property type="match status" value="1"/>
</dbReference>
<keyword evidence="9" id="KW-1185">Reference proteome</keyword>
<comment type="subcellular location">
    <subcellularLocation>
        <location evidence="1 6">Endoplasmic reticulum membrane</location>
        <topology evidence="1 6">Multi-pass membrane protein</topology>
    </subcellularLocation>
</comment>
<reference evidence="9" key="1">
    <citation type="submission" date="2013-02" db="EMBL/GenBank/DDBJ databases">
        <authorList>
            <person name="Hughes D."/>
        </authorList>
    </citation>
    <scope>NUCLEOTIDE SEQUENCE</scope>
    <source>
        <strain>Durham</strain>
        <strain evidence="9">NC isolate 2 -- Noor lab</strain>
    </source>
</reference>
<dbReference type="EMBL" id="CAQQ02188720">
    <property type="status" value="NOT_ANNOTATED_CDS"/>
    <property type="molecule type" value="Genomic_DNA"/>
</dbReference>
<evidence type="ECO:0000256" key="6">
    <source>
        <dbReference type="RuleBase" id="RU363132"/>
    </source>
</evidence>
<dbReference type="PANTHER" id="PTHR45799">
    <property type="entry name" value="RETICULON-LIKE PROTEIN"/>
    <property type="match status" value="1"/>
</dbReference>
<dbReference type="Gene3D" id="1.20.5.2480">
    <property type="match status" value="1"/>
</dbReference>
<evidence type="ECO:0000256" key="5">
    <source>
        <dbReference type="ARBA" id="ARBA00023136"/>
    </source>
</evidence>
<feature type="transmembrane region" description="Helical" evidence="6">
    <location>
        <begin position="20"/>
        <end position="53"/>
    </location>
</feature>
<dbReference type="AlphaFoldDB" id="T1GZL2"/>
<keyword evidence="4 6" id="KW-1133">Transmembrane helix</keyword>
<evidence type="ECO:0000259" key="7">
    <source>
        <dbReference type="PROSITE" id="PS50845"/>
    </source>
</evidence>
<dbReference type="HOGENOM" id="CLU_2608081_0_0_1"/>
<proteinExistence type="predicted"/>
<keyword evidence="3 6" id="KW-0256">Endoplasmic reticulum</keyword>
<evidence type="ECO:0000256" key="1">
    <source>
        <dbReference type="ARBA" id="ARBA00004477"/>
    </source>
</evidence>
<keyword evidence="2 6" id="KW-0812">Transmembrane</keyword>
<dbReference type="Proteomes" id="UP000015102">
    <property type="component" value="Unassembled WGS sequence"/>
</dbReference>
<protein>
    <recommendedName>
        <fullName evidence="6">Reticulon-like protein</fullName>
    </recommendedName>
</protein>
<feature type="domain" description="Reticulon" evidence="7">
    <location>
        <begin position="4"/>
        <end position="73"/>
    </location>
</feature>
<reference evidence="8" key="2">
    <citation type="submission" date="2015-06" db="UniProtKB">
        <authorList>
            <consortium name="EnsemblMetazoa"/>
        </authorList>
    </citation>
    <scope>IDENTIFICATION</scope>
</reference>
<dbReference type="GO" id="GO:0005789">
    <property type="term" value="C:endoplasmic reticulum membrane"/>
    <property type="evidence" value="ECO:0007669"/>
    <property type="project" value="UniProtKB-SubCell"/>
</dbReference>
<keyword evidence="5 6" id="KW-0472">Membrane</keyword>
<dbReference type="PROSITE" id="PS50845">
    <property type="entry name" value="RETICULON"/>
    <property type="match status" value="1"/>
</dbReference>
<organism evidence="8 9">
    <name type="scientific">Megaselia scalaris</name>
    <name type="common">Humpbacked fly</name>
    <name type="synonym">Phora scalaris</name>
    <dbReference type="NCBI Taxonomy" id="36166"/>
    <lineage>
        <taxon>Eukaryota</taxon>
        <taxon>Metazoa</taxon>
        <taxon>Ecdysozoa</taxon>
        <taxon>Arthropoda</taxon>
        <taxon>Hexapoda</taxon>
        <taxon>Insecta</taxon>
        <taxon>Pterygota</taxon>
        <taxon>Neoptera</taxon>
        <taxon>Endopterygota</taxon>
        <taxon>Diptera</taxon>
        <taxon>Brachycera</taxon>
        <taxon>Muscomorpha</taxon>
        <taxon>Platypezoidea</taxon>
        <taxon>Phoridae</taxon>
        <taxon>Megaseliini</taxon>
        <taxon>Megaselia</taxon>
    </lineage>
</organism>
<comment type="caution">
    <text evidence="6">Lacks conserved residue(s) required for the propagation of feature annotation.</text>
</comment>
<sequence length="73" mass="7932">MAGVESLIYWRDVKKSGVVFGAGLITLLAVSCFSVISVLAYLSILLLTGAIAFRIYKTIMTAVHKTNEGHPFK</sequence>
<dbReference type="STRING" id="36166.T1GZL2"/>
<dbReference type="EnsemblMetazoa" id="MESCA009315-RA">
    <property type="protein sequence ID" value="MESCA009315-PA"/>
    <property type="gene ID" value="MESCA009315"/>
</dbReference>
<evidence type="ECO:0000313" key="8">
    <source>
        <dbReference type="EnsemblMetazoa" id="MESCA009315-PA"/>
    </source>
</evidence>
<dbReference type="PANTHER" id="PTHR45799:SF2">
    <property type="entry name" value="RETICULON-LIKE PROTEIN"/>
    <property type="match status" value="1"/>
</dbReference>
<dbReference type="InterPro" id="IPR046964">
    <property type="entry name" value="RTN1-4"/>
</dbReference>
<evidence type="ECO:0000313" key="9">
    <source>
        <dbReference type="Proteomes" id="UP000015102"/>
    </source>
</evidence>
<dbReference type="OMA" id="RIYKTIM"/>
<evidence type="ECO:0000256" key="3">
    <source>
        <dbReference type="ARBA" id="ARBA00022824"/>
    </source>
</evidence>
<accession>T1GZL2</accession>
<evidence type="ECO:0000256" key="2">
    <source>
        <dbReference type="ARBA" id="ARBA00022692"/>
    </source>
</evidence>